<organism evidence="1 2">
    <name type="scientific">Chenopodium quinoa</name>
    <name type="common">Quinoa</name>
    <dbReference type="NCBI Taxonomy" id="63459"/>
    <lineage>
        <taxon>Eukaryota</taxon>
        <taxon>Viridiplantae</taxon>
        <taxon>Streptophyta</taxon>
        <taxon>Embryophyta</taxon>
        <taxon>Tracheophyta</taxon>
        <taxon>Spermatophyta</taxon>
        <taxon>Magnoliopsida</taxon>
        <taxon>eudicotyledons</taxon>
        <taxon>Gunneridae</taxon>
        <taxon>Pentapetalae</taxon>
        <taxon>Caryophyllales</taxon>
        <taxon>Chenopodiaceae</taxon>
        <taxon>Chenopodioideae</taxon>
        <taxon>Atripliceae</taxon>
        <taxon>Chenopodium</taxon>
    </lineage>
</organism>
<proteinExistence type="predicted"/>
<dbReference type="SUPFAM" id="SSF51197">
    <property type="entry name" value="Clavaminate synthase-like"/>
    <property type="match status" value="1"/>
</dbReference>
<keyword evidence="2" id="KW-1185">Reference proteome</keyword>
<sequence length="83" mass="9381">MKCTLRQAVSNGKMKGVAHRVVTNSTDARTTAVFFVSPSMECIIEQAKVLVEAEDCGPLYKSFRYKDYFDIHIGHTDGERFYA</sequence>
<evidence type="ECO:0000313" key="2">
    <source>
        <dbReference type="Proteomes" id="UP000596660"/>
    </source>
</evidence>
<dbReference type="EnsemblPlants" id="AUR62002629-RA">
    <property type="protein sequence ID" value="AUR62002629-RA:cds"/>
    <property type="gene ID" value="AUR62002629"/>
</dbReference>
<dbReference type="OMA" id="FDIHIGH"/>
<dbReference type="AlphaFoldDB" id="A0A803KUC1"/>
<protein>
    <recommendedName>
        <fullName evidence="3">Isopenicillin N synthase-like Fe(2+) 2OG dioxygenase domain-containing protein</fullName>
    </recommendedName>
</protein>
<dbReference type="Proteomes" id="UP000596660">
    <property type="component" value="Unplaced"/>
</dbReference>
<reference evidence="1" key="1">
    <citation type="journal article" date="2017" name="Nature">
        <title>The genome of Chenopodium quinoa.</title>
        <authorList>
            <person name="Jarvis D.E."/>
            <person name="Ho Y.S."/>
            <person name="Lightfoot D.J."/>
            <person name="Schmoeckel S.M."/>
            <person name="Li B."/>
            <person name="Borm T.J.A."/>
            <person name="Ohyanagi H."/>
            <person name="Mineta K."/>
            <person name="Michell C.T."/>
            <person name="Saber N."/>
            <person name="Kharbatia N.M."/>
            <person name="Rupper R.R."/>
            <person name="Sharp A.R."/>
            <person name="Dally N."/>
            <person name="Boughton B.A."/>
            <person name="Woo Y.H."/>
            <person name="Gao G."/>
            <person name="Schijlen E.G.W.M."/>
            <person name="Guo X."/>
            <person name="Momin A.A."/>
            <person name="Negrao S."/>
            <person name="Al-Babili S."/>
            <person name="Gehring C."/>
            <person name="Roessner U."/>
            <person name="Jung C."/>
            <person name="Murphy K."/>
            <person name="Arold S.T."/>
            <person name="Gojobori T."/>
            <person name="van der Linden C.G."/>
            <person name="van Loo E.N."/>
            <person name="Jellen E.N."/>
            <person name="Maughan P.J."/>
            <person name="Tester M."/>
        </authorList>
    </citation>
    <scope>NUCLEOTIDE SEQUENCE [LARGE SCALE GENOMIC DNA]</scope>
    <source>
        <strain evidence="1">cv. PI 614886</strain>
    </source>
</reference>
<reference evidence="1" key="2">
    <citation type="submission" date="2021-03" db="UniProtKB">
        <authorList>
            <consortium name="EnsemblPlants"/>
        </authorList>
    </citation>
    <scope>IDENTIFICATION</scope>
</reference>
<dbReference type="InterPro" id="IPR027443">
    <property type="entry name" value="IPNS-like_sf"/>
</dbReference>
<dbReference type="Gramene" id="AUR62002629-RA">
    <property type="protein sequence ID" value="AUR62002629-RA:cds"/>
    <property type="gene ID" value="AUR62002629"/>
</dbReference>
<evidence type="ECO:0008006" key="3">
    <source>
        <dbReference type="Google" id="ProtNLM"/>
    </source>
</evidence>
<evidence type="ECO:0000313" key="1">
    <source>
        <dbReference type="EnsemblPlants" id="AUR62002629-RA:cds"/>
    </source>
</evidence>
<name>A0A803KUC1_CHEQI</name>
<dbReference type="Gene3D" id="2.60.120.330">
    <property type="entry name" value="B-lactam Antibiotic, Isopenicillin N Synthase, Chain"/>
    <property type="match status" value="1"/>
</dbReference>
<accession>A0A803KUC1</accession>